<evidence type="ECO:0000313" key="1">
    <source>
        <dbReference type="EMBL" id="PKQ63968.1"/>
    </source>
</evidence>
<reference evidence="1 2" key="1">
    <citation type="journal article" date="2017" name="Front. Microbiol.">
        <title>Labilibaculum manganireducens gen. nov., sp. nov. and Labilibaculum filiforme sp. nov., Novel Bacteroidetes Isolated from Subsurface Sediments of the Baltic Sea.</title>
        <authorList>
            <person name="Vandieken V."/>
            <person name="Marshall I.P."/>
            <person name="Niemann H."/>
            <person name="Engelen B."/>
            <person name="Cypionka H."/>
        </authorList>
    </citation>
    <scope>NUCLEOTIDE SEQUENCE [LARGE SCALE GENOMIC DNA]</scope>
    <source>
        <strain evidence="1 2">59.16B</strain>
    </source>
</reference>
<sequence length="151" mass="17037">MKIMKTQNLIKKLGLLLLVIVFTIPAVSSFAQNRRGTNDCCQISNLTVEQNQQLADLRASHLQVMDALRTERRAATSVNAREIVREKMLEELNRHTNAVSAILTPAQREQYLQNKNSNSQFYGRNGRRGNACAYGCRQGRNGRGAYGRGNW</sequence>
<organism evidence="1 2">
    <name type="scientific">Labilibaculum filiforme</name>
    <dbReference type="NCBI Taxonomy" id="1940526"/>
    <lineage>
        <taxon>Bacteria</taxon>
        <taxon>Pseudomonadati</taxon>
        <taxon>Bacteroidota</taxon>
        <taxon>Bacteroidia</taxon>
        <taxon>Marinilabiliales</taxon>
        <taxon>Marinifilaceae</taxon>
        <taxon>Labilibaculum</taxon>
    </lineage>
</organism>
<accession>A0A2N3I0X3</accession>
<dbReference type="AlphaFoldDB" id="A0A2N3I0X3"/>
<keyword evidence="2" id="KW-1185">Reference proteome</keyword>
<name>A0A2N3I0X3_9BACT</name>
<dbReference type="EMBL" id="MVDD01000004">
    <property type="protein sequence ID" value="PKQ63968.1"/>
    <property type="molecule type" value="Genomic_DNA"/>
</dbReference>
<evidence type="ECO:0000313" key="2">
    <source>
        <dbReference type="Proteomes" id="UP000233535"/>
    </source>
</evidence>
<dbReference type="Proteomes" id="UP000233535">
    <property type="component" value="Unassembled WGS sequence"/>
</dbReference>
<protein>
    <recommendedName>
        <fullName evidence="3">Periplasmic heavy metal sensor</fullName>
    </recommendedName>
</protein>
<gene>
    <name evidence="1" type="ORF">BZG02_08120</name>
</gene>
<evidence type="ECO:0008006" key="3">
    <source>
        <dbReference type="Google" id="ProtNLM"/>
    </source>
</evidence>
<comment type="caution">
    <text evidence="1">The sequence shown here is derived from an EMBL/GenBank/DDBJ whole genome shotgun (WGS) entry which is preliminary data.</text>
</comment>
<proteinExistence type="predicted"/>